<feature type="region of interest" description="Disordered" evidence="1">
    <location>
        <begin position="1"/>
        <end position="72"/>
    </location>
</feature>
<organism evidence="2 3">
    <name type="scientific">[Emmonsia] crescens</name>
    <dbReference type="NCBI Taxonomy" id="73230"/>
    <lineage>
        <taxon>Eukaryota</taxon>
        <taxon>Fungi</taxon>
        <taxon>Dikarya</taxon>
        <taxon>Ascomycota</taxon>
        <taxon>Pezizomycotina</taxon>
        <taxon>Eurotiomycetes</taxon>
        <taxon>Eurotiomycetidae</taxon>
        <taxon>Onygenales</taxon>
        <taxon>Ajellomycetaceae</taxon>
        <taxon>Emergomyces</taxon>
    </lineage>
</organism>
<protein>
    <submittedName>
        <fullName evidence="2">Uncharacterized protein</fullName>
    </submittedName>
</protein>
<accession>A0A0G2IXK6</accession>
<dbReference type="VEuPathDB" id="FungiDB:EMCG_05408"/>
<evidence type="ECO:0000313" key="2">
    <source>
        <dbReference type="EMBL" id="KKZ59320.1"/>
    </source>
</evidence>
<dbReference type="Proteomes" id="UP000034164">
    <property type="component" value="Unassembled WGS sequence"/>
</dbReference>
<comment type="caution">
    <text evidence="2">The sequence shown here is derived from an EMBL/GenBank/DDBJ whole genome shotgun (WGS) entry which is preliminary data.</text>
</comment>
<proteinExistence type="predicted"/>
<evidence type="ECO:0000256" key="1">
    <source>
        <dbReference type="SAM" id="MobiDB-lite"/>
    </source>
</evidence>
<name>A0A0G2IXK6_9EURO</name>
<gene>
    <name evidence="2" type="ORF">EMCG_05408</name>
</gene>
<evidence type="ECO:0000313" key="3">
    <source>
        <dbReference type="Proteomes" id="UP000034164"/>
    </source>
</evidence>
<dbReference type="AlphaFoldDB" id="A0A0G2IXK6"/>
<sequence>MHAGPKGRLESLARCKNGPHAFRVHSGQQSPRRTPPESRWKATSTRTTRPPAPHHRPRSDTTPCRSLQTQIR</sequence>
<reference evidence="3" key="1">
    <citation type="journal article" date="2015" name="PLoS Genet.">
        <title>The dynamic genome and transcriptome of the human fungal pathogen Blastomyces and close relative Emmonsia.</title>
        <authorList>
            <person name="Munoz J.F."/>
            <person name="Gauthier G.M."/>
            <person name="Desjardins C.A."/>
            <person name="Gallo J.E."/>
            <person name="Holder J."/>
            <person name="Sullivan T.D."/>
            <person name="Marty A.J."/>
            <person name="Carmen J.C."/>
            <person name="Chen Z."/>
            <person name="Ding L."/>
            <person name="Gujja S."/>
            <person name="Magrini V."/>
            <person name="Misas E."/>
            <person name="Mitreva M."/>
            <person name="Priest M."/>
            <person name="Saif S."/>
            <person name="Whiston E.A."/>
            <person name="Young S."/>
            <person name="Zeng Q."/>
            <person name="Goldman W.E."/>
            <person name="Mardis E.R."/>
            <person name="Taylor J.W."/>
            <person name="McEwen J.G."/>
            <person name="Clay O.K."/>
            <person name="Klein B.S."/>
            <person name="Cuomo C.A."/>
        </authorList>
    </citation>
    <scope>NUCLEOTIDE SEQUENCE [LARGE SCALE GENOMIC DNA]</scope>
    <source>
        <strain evidence="3">UAMH 3008</strain>
    </source>
</reference>
<dbReference type="EMBL" id="LCZI01001678">
    <property type="protein sequence ID" value="KKZ59320.1"/>
    <property type="molecule type" value="Genomic_DNA"/>
</dbReference>
<feature type="compositionally biased region" description="Polar residues" evidence="1">
    <location>
        <begin position="60"/>
        <end position="72"/>
    </location>
</feature>